<dbReference type="PANTHER" id="PTHR45947">
    <property type="entry name" value="SULFOQUINOVOSYL TRANSFERASE SQD2"/>
    <property type="match status" value="1"/>
</dbReference>
<proteinExistence type="predicted"/>
<evidence type="ECO:0000259" key="1">
    <source>
        <dbReference type="Pfam" id="PF00534"/>
    </source>
</evidence>
<feature type="domain" description="Glycosyl transferase family 1" evidence="1">
    <location>
        <begin position="184"/>
        <end position="319"/>
    </location>
</feature>
<dbReference type="Pfam" id="PF00534">
    <property type="entry name" value="Glycos_transf_1"/>
    <property type="match status" value="1"/>
</dbReference>
<reference evidence="3 4" key="1">
    <citation type="submission" date="2020-08" db="EMBL/GenBank/DDBJ databases">
        <title>Genomic Encyclopedia of Type Strains, Phase IV (KMG-IV): sequencing the most valuable type-strain genomes for metagenomic binning, comparative biology and taxonomic classification.</title>
        <authorList>
            <person name="Goeker M."/>
        </authorList>
    </citation>
    <scope>NUCLEOTIDE SEQUENCE [LARGE SCALE GENOMIC DNA]</scope>
    <source>
        <strain evidence="3 4">DSM 26438</strain>
    </source>
</reference>
<dbReference type="SUPFAM" id="SSF53756">
    <property type="entry name" value="UDP-Glycosyltransferase/glycogen phosphorylase"/>
    <property type="match status" value="1"/>
</dbReference>
<accession>A0A7W6G3S9</accession>
<protein>
    <submittedName>
        <fullName evidence="3">Glycosyltransferase involved in cell wall biosynthesis</fullName>
    </submittedName>
</protein>
<dbReference type="Pfam" id="PF13439">
    <property type="entry name" value="Glyco_transf_4"/>
    <property type="match status" value="1"/>
</dbReference>
<keyword evidence="4" id="KW-1185">Reference proteome</keyword>
<organism evidence="3 4">
    <name type="scientific">Rhizobium skierniewicense</name>
    <dbReference type="NCBI Taxonomy" id="984260"/>
    <lineage>
        <taxon>Bacteria</taxon>
        <taxon>Pseudomonadati</taxon>
        <taxon>Pseudomonadota</taxon>
        <taxon>Alphaproteobacteria</taxon>
        <taxon>Hyphomicrobiales</taxon>
        <taxon>Rhizobiaceae</taxon>
        <taxon>Rhizobium/Agrobacterium group</taxon>
        <taxon>Rhizobium</taxon>
    </lineage>
</organism>
<dbReference type="GO" id="GO:0016757">
    <property type="term" value="F:glycosyltransferase activity"/>
    <property type="evidence" value="ECO:0007669"/>
    <property type="project" value="InterPro"/>
</dbReference>
<gene>
    <name evidence="3" type="ORF">GGQ73_004129</name>
</gene>
<dbReference type="InterPro" id="IPR001296">
    <property type="entry name" value="Glyco_trans_1"/>
</dbReference>
<dbReference type="AlphaFoldDB" id="A0A7W6G3S9"/>
<dbReference type="RefSeq" id="WP_183897585.1">
    <property type="nucleotide sequence ID" value="NZ_JACIDV010000015.1"/>
</dbReference>
<evidence type="ECO:0000313" key="4">
    <source>
        <dbReference type="Proteomes" id="UP000565286"/>
    </source>
</evidence>
<dbReference type="PANTHER" id="PTHR45947:SF3">
    <property type="entry name" value="SULFOQUINOVOSYL TRANSFERASE SQD2"/>
    <property type="match status" value="1"/>
</dbReference>
<comment type="caution">
    <text evidence="3">The sequence shown here is derived from an EMBL/GenBank/DDBJ whole genome shotgun (WGS) entry which is preliminary data.</text>
</comment>
<evidence type="ECO:0000259" key="2">
    <source>
        <dbReference type="Pfam" id="PF13439"/>
    </source>
</evidence>
<dbReference type="InterPro" id="IPR050194">
    <property type="entry name" value="Glycosyltransferase_grp1"/>
</dbReference>
<sequence>MRVLHVFETLPGGPATYSNETIPTQIKDLGAENVRIIVPDAHVSFLKQTPHRCVATFKRRGRLRSLPALALAVSQEVKAFKPNIIHAHSTFAGLIVRAISVLPGAFPPIVYCPHGWVFDMETLGLLRRPASWVERLLSPLCHTIVAISDHEYRQGIKAGIPAHRMIVIENGISSQIPVTNPATWDDPRAKVLFVGRLDRQKGVDILLTAAAELTDKAVFRVIGAHVTTRNNLTQAPPANVELLGWKSSEDIAGHLAVCDVVAMPSRWEGFGLVALEAMRAHKPVIASRVGGLQSVVLDGETGVLFPPGDADALATAIASHGREDWTRMGSAGYARFIERYRSERTNSTLMQLYRDIVKEAPAESRKIA</sequence>
<feature type="domain" description="Glycosyltransferase subfamily 4-like N-terminal" evidence="2">
    <location>
        <begin position="34"/>
        <end position="173"/>
    </location>
</feature>
<dbReference type="Gene3D" id="3.40.50.2000">
    <property type="entry name" value="Glycogen Phosphorylase B"/>
    <property type="match status" value="2"/>
</dbReference>
<name>A0A7W6G3S9_9HYPH</name>
<keyword evidence="3" id="KW-0808">Transferase</keyword>
<dbReference type="InterPro" id="IPR028098">
    <property type="entry name" value="Glyco_trans_4-like_N"/>
</dbReference>
<dbReference type="EMBL" id="JACIDV010000015">
    <property type="protein sequence ID" value="MBB3948155.1"/>
    <property type="molecule type" value="Genomic_DNA"/>
</dbReference>
<evidence type="ECO:0000313" key="3">
    <source>
        <dbReference type="EMBL" id="MBB3948155.1"/>
    </source>
</evidence>
<dbReference type="Proteomes" id="UP000565286">
    <property type="component" value="Unassembled WGS sequence"/>
</dbReference>